<gene>
    <name evidence="4" type="ORF">LK09_11610</name>
</gene>
<dbReference type="Proteomes" id="UP000031030">
    <property type="component" value="Unassembled WGS sequence"/>
</dbReference>
<dbReference type="STRING" id="1348253.LK09_11610"/>
<accession>A0A0B2A6N6</accession>
<name>A0A0B2A6N6_9MICO</name>
<feature type="domain" description="N-acetyltransferase" evidence="3">
    <location>
        <begin position="1"/>
        <end position="151"/>
    </location>
</feature>
<dbReference type="Gene3D" id="3.40.630.30">
    <property type="match status" value="1"/>
</dbReference>
<organism evidence="4 5">
    <name type="scientific">Microbacterium mangrovi</name>
    <dbReference type="NCBI Taxonomy" id="1348253"/>
    <lineage>
        <taxon>Bacteria</taxon>
        <taxon>Bacillati</taxon>
        <taxon>Actinomycetota</taxon>
        <taxon>Actinomycetes</taxon>
        <taxon>Micrococcales</taxon>
        <taxon>Microbacteriaceae</taxon>
        <taxon>Microbacterium</taxon>
    </lineage>
</organism>
<dbReference type="PROSITE" id="PS51186">
    <property type="entry name" value="GNAT"/>
    <property type="match status" value="1"/>
</dbReference>
<evidence type="ECO:0000256" key="2">
    <source>
        <dbReference type="ARBA" id="ARBA00023315"/>
    </source>
</evidence>
<dbReference type="AlphaFoldDB" id="A0A0B2A6N6"/>
<dbReference type="PANTHER" id="PTHR10545">
    <property type="entry name" value="DIAMINE N-ACETYLTRANSFERASE"/>
    <property type="match status" value="1"/>
</dbReference>
<dbReference type="EMBL" id="JTDK01000010">
    <property type="protein sequence ID" value="KHK97413.1"/>
    <property type="molecule type" value="Genomic_DNA"/>
</dbReference>
<dbReference type="InterPro" id="IPR051016">
    <property type="entry name" value="Diverse_Substrate_AcTransf"/>
</dbReference>
<keyword evidence="1 4" id="KW-0808">Transferase</keyword>
<sequence length="151" mass="16716">MRIAPLAESDRADWEPLWQGYLTFYETELADDVSDATFARLVAGDGMHGALARDDDGRAVGFVNWLPQASTWTKGTYCYLEDLFVAPDVRGGGVGRALIAHVRTWAEDAGCDQVYWLTAETNTQARKLYDKVAELSGFVHYQITLAPHGSN</sequence>
<dbReference type="SUPFAM" id="SSF55729">
    <property type="entry name" value="Acyl-CoA N-acyltransferases (Nat)"/>
    <property type="match status" value="1"/>
</dbReference>
<comment type="caution">
    <text evidence="4">The sequence shown here is derived from an EMBL/GenBank/DDBJ whole genome shotgun (WGS) entry which is preliminary data.</text>
</comment>
<keyword evidence="2" id="KW-0012">Acyltransferase</keyword>
<dbReference type="OrthoDB" id="9805924at2"/>
<evidence type="ECO:0000313" key="5">
    <source>
        <dbReference type="Proteomes" id="UP000031030"/>
    </source>
</evidence>
<proteinExistence type="predicted"/>
<evidence type="ECO:0000313" key="4">
    <source>
        <dbReference type="EMBL" id="KHK97413.1"/>
    </source>
</evidence>
<dbReference type="InterPro" id="IPR016181">
    <property type="entry name" value="Acyl_CoA_acyltransferase"/>
</dbReference>
<evidence type="ECO:0000256" key="1">
    <source>
        <dbReference type="ARBA" id="ARBA00022679"/>
    </source>
</evidence>
<dbReference type="RefSeq" id="WP_039399404.1">
    <property type="nucleotide sequence ID" value="NZ_JTDK01000010.1"/>
</dbReference>
<dbReference type="PANTHER" id="PTHR10545:SF42">
    <property type="entry name" value="ACETYLTRANSFERASE"/>
    <property type="match status" value="1"/>
</dbReference>
<keyword evidence="5" id="KW-1185">Reference proteome</keyword>
<reference evidence="4 5" key="1">
    <citation type="submission" date="2014-11" db="EMBL/GenBank/DDBJ databases">
        <title>Genome sequence of Microbacterium mangrovi MUSC 115(T).</title>
        <authorList>
            <person name="Lee L.-H."/>
        </authorList>
    </citation>
    <scope>NUCLEOTIDE SEQUENCE [LARGE SCALE GENOMIC DNA]</scope>
    <source>
        <strain evidence="4 5">MUSC 115</strain>
    </source>
</reference>
<dbReference type="Pfam" id="PF00583">
    <property type="entry name" value="Acetyltransf_1"/>
    <property type="match status" value="1"/>
</dbReference>
<dbReference type="InterPro" id="IPR000182">
    <property type="entry name" value="GNAT_dom"/>
</dbReference>
<dbReference type="GO" id="GO:0008080">
    <property type="term" value="F:N-acetyltransferase activity"/>
    <property type="evidence" value="ECO:0007669"/>
    <property type="project" value="TreeGrafter"/>
</dbReference>
<protein>
    <submittedName>
        <fullName evidence="4">GNAT family acetyltransferase</fullName>
    </submittedName>
</protein>
<evidence type="ECO:0000259" key="3">
    <source>
        <dbReference type="PROSITE" id="PS51186"/>
    </source>
</evidence>
<dbReference type="CDD" id="cd04301">
    <property type="entry name" value="NAT_SF"/>
    <property type="match status" value="1"/>
</dbReference>